<comment type="caution">
    <text evidence="2">The sequence shown here is derived from an EMBL/GenBank/DDBJ whole genome shotgun (WGS) entry which is preliminary data.</text>
</comment>
<dbReference type="EMBL" id="JACXST010000002">
    <property type="protein sequence ID" value="MBD9361524.1"/>
    <property type="molecule type" value="Genomic_DNA"/>
</dbReference>
<keyword evidence="1" id="KW-0472">Membrane</keyword>
<organism evidence="2 3">
    <name type="scientific">Methylomonas fluvii</name>
    <dbReference type="NCBI Taxonomy" id="1854564"/>
    <lineage>
        <taxon>Bacteria</taxon>
        <taxon>Pseudomonadati</taxon>
        <taxon>Pseudomonadota</taxon>
        <taxon>Gammaproteobacteria</taxon>
        <taxon>Methylococcales</taxon>
        <taxon>Methylococcaceae</taxon>
        <taxon>Methylomonas</taxon>
    </lineage>
</organism>
<proteinExistence type="predicted"/>
<dbReference type="RefSeq" id="WP_192394333.1">
    <property type="nucleotide sequence ID" value="NZ_CAJHIU010000002.1"/>
</dbReference>
<keyword evidence="1" id="KW-1133">Transmembrane helix</keyword>
<feature type="transmembrane region" description="Helical" evidence="1">
    <location>
        <begin position="359"/>
        <end position="384"/>
    </location>
</feature>
<accession>A0ABR9DGZ9</accession>
<evidence type="ECO:0000256" key="1">
    <source>
        <dbReference type="SAM" id="Phobius"/>
    </source>
</evidence>
<keyword evidence="1" id="KW-0812">Transmembrane</keyword>
<sequence length="405" mass="45579">MISKSNHNFLPGIKTRRKLWLKVHLYIGLFAGVVFVLSGLAGSLAVFKPEIDAMLNPTLMKLHSDAGQTTYRPLEAIATAAKSVIPRQGKPYAFVFPSQPNEAFAVTYSLPAQAPGQTEWHQVSVNPYNANVLGQRLMFDTGDPWRGSLMSFFVRFHYTLALGEVGRTFVGIVALFLLFSLLTGLILWWPSPGKLRQALTIKRKASAERFNFDLHKTFGFYFSIPLIVILFSGLYLVFPIHVAGLVELFSPIKPDTAKVISEPGEKLSPIGLDQVAAITDKYFPDGEYKMIIFPQDLHGFYRVVKRAPQEINRTRSRRMLWLDQYSGKIMLERDPVNDAAGDVFLQWLYPLHNGEAFGVIGRSIIAITGLVPLLLYVTGAIRWLQKRKVKVERSAKHNNAARQFK</sequence>
<keyword evidence="3" id="KW-1185">Reference proteome</keyword>
<evidence type="ECO:0000313" key="3">
    <source>
        <dbReference type="Proteomes" id="UP000641152"/>
    </source>
</evidence>
<feature type="transmembrane region" description="Helical" evidence="1">
    <location>
        <begin position="169"/>
        <end position="189"/>
    </location>
</feature>
<reference evidence="2 3" key="1">
    <citation type="submission" date="2020-09" db="EMBL/GenBank/DDBJ databases">
        <title>Methylomonas albis sp. nov. and Methylomonas fluvii sp. nov.: Two cold-adapted methanotrophs from the River Elbe and an amended description of Methylovulum psychrotolerans strain Eb1.</title>
        <authorList>
            <person name="Bussmann I.K."/>
            <person name="Klings K.-W."/>
            <person name="Warnstedt J."/>
            <person name="Hoppert M."/>
            <person name="Saborowski A."/>
            <person name="Horn F."/>
            <person name="Liebner S."/>
        </authorList>
    </citation>
    <scope>NUCLEOTIDE SEQUENCE [LARGE SCALE GENOMIC DNA]</scope>
    <source>
        <strain evidence="2 3">EbB</strain>
    </source>
</reference>
<dbReference type="InterPro" id="IPR005625">
    <property type="entry name" value="PepSY-ass_TM"/>
</dbReference>
<gene>
    <name evidence="2" type="ORF">EBB_13500</name>
</gene>
<evidence type="ECO:0000313" key="2">
    <source>
        <dbReference type="EMBL" id="MBD9361524.1"/>
    </source>
</evidence>
<name>A0ABR9DGZ9_9GAMM</name>
<dbReference type="Pfam" id="PF03929">
    <property type="entry name" value="PepSY_TM"/>
    <property type="match status" value="1"/>
</dbReference>
<dbReference type="PANTHER" id="PTHR34219">
    <property type="entry name" value="IRON-REGULATED INNER MEMBRANE PROTEIN-RELATED"/>
    <property type="match status" value="1"/>
</dbReference>
<protein>
    <submittedName>
        <fullName evidence="2">PepSY domain-containing protein</fullName>
    </submittedName>
</protein>
<feature type="transmembrane region" description="Helical" evidence="1">
    <location>
        <begin position="23"/>
        <end position="47"/>
    </location>
</feature>
<feature type="transmembrane region" description="Helical" evidence="1">
    <location>
        <begin position="218"/>
        <end position="238"/>
    </location>
</feature>
<dbReference type="Proteomes" id="UP000641152">
    <property type="component" value="Unassembled WGS sequence"/>
</dbReference>